<dbReference type="InterPro" id="IPR020471">
    <property type="entry name" value="AKR"/>
</dbReference>
<evidence type="ECO:0000256" key="5">
    <source>
        <dbReference type="PIRSR" id="PIRSR000097-2"/>
    </source>
</evidence>
<dbReference type="PRINTS" id="PR00069">
    <property type="entry name" value="ALDKETRDTASE"/>
</dbReference>
<dbReference type="InterPro" id="IPR018170">
    <property type="entry name" value="Aldo/ket_reductase_CS"/>
</dbReference>
<dbReference type="PROSITE" id="PS00063">
    <property type="entry name" value="ALDOKETO_REDUCTASE_3"/>
    <property type="match status" value="1"/>
</dbReference>
<keyword evidence="10" id="KW-1185">Reference proteome</keyword>
<keyword evidence="3" id="KW-0560">Oxidoreductase</keyword>
<dbReference type="SUPFAM" id="SSF51430">
    <property type="entry name" value="NAD(P)-linked oxidoreductase"/>
    <property type="match status" value="1"/>
</dbReference>
<dbReference type="PANTHER" id="PTHR43827">
    <property type="entry name" value="2,5-DIKETO-D-GLUCONIC ACID REDUCTASE"/>
    <property type="match status" value="1"/>
</dbReference>
<dbReference type="GO" id="GO:0016616">
    <property type="term" value="F:oxidoreductase activity, acting on the CH-OH group of donors, NAD or NADP as acceptor"/>
    <property type="evidence" value="ECO:0007669"/>
    <property type="project" value="UniProtKB-ARBA"/>
</dbReference>
<dbReference type="EMBL" id="JTFC01000033">
    <property type="protein sequence ID" value="RUS53765.1"/>
    <property type="molecule type" value="Genomic_DNA"/>
</dbReference>
<sequence>MEMFTIDSTKTLVNGVDMPRFGLGVYKMTDKDEAIEAMVTALQAGYRAIDTASFYDNEVEVGEAVRQSGVARDNIFITSKVWNNDQGYDEALRAFEVSLKNLNMDYMDLYLTHWPKPDTYKDTYRAIERLYDEKLIRATGVSNHEAHNLEALFAQANVQPMVNQIECHPYLSQKALQQFCAEHQIAVTAWSPLGRGRALQDPTILNIAARYNKSAAQIVIRWHLQNDTLIIPKSVTPSRIRANAEVFDFELTKEDMALMDSLNKDERTGNHPDLFPYDDPKYNR</sequence>
<dbReference type="InterPro" id="IPR023210">
    <property type="entry name" value="NADP_OxRdtase_dom"/>
</dbReference>
<keyword evidence="2" id="KW-0521">NADP</keyword>
<feature type="region of interest" description="Disordered" evidence="7">
    <location>
        <begin position="262"/>
        <end position="284"/>
    </location>
</feature>
<dbReference type="FunFam" id="3.20.20.100:FF:000015">
    <property type="entry name" value="Oxidoreductase, aldo/keto reductase family"/>
    <property type="match status" value="1"/>
</dbReference>
<protein>
    <submittedName>
        <fullName evidence="9">Glyoxal reductase</fullName>
    </submittedName>
</protein>
<gene>
    <name evidence="9" type="ORF">QI30_13755</name>
</gene>
<evidence type="ECO:0000313" key="10">
    <source>
        <dbReference type="Proteomes" id="UP000288623"/>
    </source>
</evidence>
<proteinExistence type="inferred from homology"/>
<evidence type="ECO:0000259" key="8">
    <source>
        <dbReference type="Pfam" id="PF00248"/>
    </source>
</evidence>
<evidence type="ECO:0000256" key="6">
    <source>
        <dbReference type="PIRSR" id="PIRSR000097-3"/>
    </source>
</evidence>
<feature type="active site" description="Proton donor" evidence="4">
    <location>
        <position position="55"/>
    </location>
</feature>
<dbReference type="PROSITE" id="PS00798">
    <property type="entry name" value="ALDOKETO_REDUCTASE_1"/>
    <property type="match status" value="1"/>
</dbReference>
<dbReference type="PANTHER" id="PTHR43827:SF3">
    <property type="entry name" value="NADP-DEPENDENT OXIDOREDUCTASE DOMAIN-CONTAINING PROTEIN"/>
    <property type="match status" value="1"/>
</dbReference>
<dbReference type="InterPro" id="IPR036812">
    <property type="entry name" value="NAD(P)_OxRdtase_dom_sf"/>
</dbReference>
<evidence type="ECO:0000256" key="7">
    <source>
        <dbReference type="SAM" id="MobiDB-lite"/>
    </source>
</evidence>
<name>A0A433RRH7_9BACL</name>
<reference evidence="9 10" key="1">
    <citation type="submission" date="2014-11" db="EMBL/GenBank/DDBJ databases">
        <title>Genome sequence and analysis of novel Kurthia sp.</title>
        <authorList>
            <person name="Lawson J.N."/>
            <person name="Gonzalez J.E."/>
            <person name="Rinauldi L."/>
            <person name="Xuan Z."/>
            <person name="Firman A."/>
            <person name="Shaddox L."/>
            <person name="Trudeau A."/>
            <person name="Shah S."/>
            <person name="Reiman D."/>
        </authorList>
    </citation>
    <scope>NUCLEOTIDE SEQUENCE [LARGE SCALE GENOMIC DNA]</scope>
    <source>
        <strain evidence="9 10">3B1D</strain>
    </source>
</reference>
<evidence type="ECO:0000256" key="4">
    <source>
        <dbReference type="PIRSR" id="PIRSR000097-1"/>
    </source>
</evidence>
<evidence type="ECO:0000313" key="9">
    <source>
        <dbReference type="EMBL" id="RUS53765.1"/>
    </source>
</evidence>
<evidence type="ECO:0000256" key="1">
    <source>
        <dbReference type="ARBA" id="ARBA00007905"/>
    </source>
</evidence>
<dbReference type="AlphaFoldDB" id="A0A433RRH7"/>
<dbReference type="Proteomes" id="UP000288623">
    <property type="component" value="Unassembled WGS sequence"/>
</dbReference>
<comment type="similarity">
    <text evidence="1">Belongs to the aldo/keto reductase family.</text>
</comment>
<dbReference type="PIRSF" id="PIRSF000097">
    <property type="entry name" value="AKR"/>
    <property type="match status" value="1"/>
</dbReference>
<feature type="domain" description="NADP-dependent oxidoreductase" evidence="8">
    <location>
        <begin position="27"/>
        <end position="263"/>
    </location>
</feature>
<accession>A0A433RRH7</accession>
<evidence type="ECO:0000256" key="3">
    <source>
        <dbReference type="ARBA" id="ARBA00023002"/>
    </source>
</evidence>
<feature type="site" description="Lowers pKa of active site Tyr" evidence="6">
    <location>
        <position position="80"/>
    </location>
</feature>
<organism evidence="9 10">
    <name type="scientific">Candidatus Kurthia intestinigallinarum</name>
    <dbReference type="NCBI Taxonomy" id="1562256"/>
    <lineage>
        <taxon>Bacteria</taxon>
        <taxon>Bacillati</taxon>
        <taxon>Bacillota</taxon>
        <taxon>Bacilli</taxon>
        <taxon>Bacillales</taxon>
        <taxon>Caryophanaceae</taxon>
        <taxon>Kurthia</taxon>
    </lineage>
</organism>
<dbReference type="Pfam" id="PF00248">
    <property type="entry name" value="Aldo_ket_red"/>
    <property type="match status" value="1"/>
</dbReference>
<evidence type="ECO:0000256" key="2">
    <source>
        <dbReference type="ARBA" id="ARBA00022857"/>
    </source>
</evidence>
<dbReference type="Gene3D" id="3.20.20.100">
    <property type="entry name" value="NADP-dependent oxidoreductase domain"/>
    <property type="match status" value="1"/>
</dbReference>
<comment type="caution">
    <text evidence="9">The sequence shown here is derived from an EMBL/GenBank/DDBJ whole genome shotgun (WGS) entry which is preliminary data.</text>
</comment>
<feature type="binding site" evidence="5">
    <location>
        <position position="113"/>
    </location>
    <ligand>
        <name>substrate</name>
    </ligand>
</feature>